<dbReference type="Proteomes" id="UP000198561">
    <property type="component" value="Unassembled WGS sequence"/>
</dbReference>
<gene>
    <name evidence="1" type="ORF">SAMN05421593_3916</name>
</gene>
<protein>
    <submittedName>
        <fullName evidence="1">Uncharacterized protein</fullName>
    </submittedName>
</protein>
<dbReference type="AlphaFoldDB" id="A0A1H6I624"/>
<sequence>MKYKNTAFIITKRELKGLKVSFARKNKAAFLNNLLKSDIFPAYRFFRFHF</sequence>
<reference evidence="1 2" key="1">
    <citation type="submission" date="2016-10" db="EMBL/GenBank/DDBJ databases">
        <authorList>
            <person name="de Groot N.N."/>
        </authorList>
    </citation>
    <scope>NUCLEOTIDE SEQUENCE [LARGE SCALE GENOMIC DNA]</scope>
    <source>
        <strain evidence="1 2">DSM 23031</strain>
    </source>
</reference>
<organism evidence="1 2">
    <name type="scientific">Chryseobacterium culicis</name>
    <dbReference type="NCBI Taxonomy" id="680127"/>
    <lineage>
        <taxon>Bacteria</taxon>
        <taxon>Pseudomonadati</taxon>
        <taxon>Bacteroidota</taxon>
        <taxon>Flavobacteriia</taxon>
        <taxon>Flavobacteriales</taxon>
        <taxon>Weeksellaceae</taxon>
        <taxon>Chryseobacterium group</taxon>
        <taxon>Chryseobacterium</taxon>
    </lineage>
</organism>
<name>A0A1H6I624_CHRCI</name>
<evidence type="ECO:0000313" key="1">
    <source>
        <dbReference type="EMBL" id="SEH42131.1"/>
    </source>
</evidence>
<dbReference type="STRING" id="680127.SAMN05421593_3916"/>
<proteinExistence type="predicted"/>
<accession>A0A1H6I624</accession>
<dbReference type="EMBL" id="FNWQ01000006">
    <property type="protein sequence ID" value="SEH42131.1"/>
    <property type="molecule type" value="Genomic_DNA"/>
</dbReference>
<evidence type="ECO:0000313" key="2">
    <source>
        <dbReference type="Proteomes" id="UP000198561"/>
    </source>
</evidence>